<keyword evidence="2" id="KW-0949">S-adenosyl-L-methionine</keyword>
<comment type="cofactor">
    <cofactor evidence="1">
        <name>[4Fe-4S] cluster</name>
        <dbReference type="ChEBI" id="CHEBI:49883"/>
    </cofactor>
</comment>
<name>A0A7J3XZT4_9CREN</name>
<sequence length="445" mass="49467">MKNAFILYVDKFARYSIYSLVAVLDRLRGLDVYLVEDLGLVERLVDYASSNYSACALGFSLLTTRIADDAFFNNVVGVVKYAGRRGCLTVVGGPHASGDPIGVLLNMGFKVAVVGEGEPAVVDLASYLAGELSLDEVRNIVYIDEQGGLRAGRRAKPLDLDDYPPFPYWRHLYTPIEITRGCFHGCWFCQVSYFHGFKPRHRSVGNIVEYAKIMVEEGVKDIRFITPDALSYNLSDVRQPVDEDALAQLLEGLHQVASPAGARIYLGSFPSEVRPEHVTESSVRVLKRYVSNKEVIVGAQSGSNRVLESIHRGHSIEDVFNAVDILVKAGFKPSVDFIFGLPPETEEDMLETVRVARALAERGARIHLHYYLPLPGTPLFPRRPAPISPRVRAEIVRLIGSGSAYGSFAEQERLSTRIVELVEKGVIRPRVTRLLSPVEQVHRSR</sequence>
<accession>A0A7J3XZT4</accession>
<dbReference type="Gene3D" id="3.80.30.20">
    <property type="entry name" value="tm_1862 like domain"/>
    <property type="match status" value="1"/>
</dbReference>
<dbReference type="NCBIfam" id="TIGR04013">
    <property type="entry name" value="B12_SAM_MJ_1487"/>
    <property type="match status" value="1"/>
</dbReference>
<dbReference type="CDD" id="cd01335">
    <property type="entry name" value="Radical_SAM"/>
    <property type="match status" value="1"/>
</dbReference>
<evidence type="ECO:0000256" key="3">
    <source>
        <dbReference type="ARBA" id="ARBA00022723"/>
    </source>
</evidence>
<evidence type="ECO:0000256" key="2">
    <source>
        <dbReference type="ARBA" id="ARBA00022691"/>
    </source>
</evidence>
<keyword evidence="5" id="KW-0411">Iron-sulfur</keyword>
<dbReference type="Pfam" id="PF04055">
    <property type="entry name" value="Radical_SAM"/>
    <property type="match status" value="1"/>
</dbReference>
<dbReference type="GO" id="GO:0046872">
    <property type="term" value="F:metal ion binding"/>
    <property type="evidence" value="ECO:0007669"/>
    <property type="project" value="UniProtKB-KW"/>
</dbReference>
<dbReference type="PANTHER" id="PTHR43409:SF17">
    <property type="entry name" value="METHYLTHIOTRANSFERASE MJ0865-RELATED"/>
    <property type="match status" value="1"/>
</dbReference>
<keyword evidence="3" id="KW-0479">Metal-binding</keyword>
<evidence type="ECO:0000256" key="5">
    <source>
        <dbReference type="ARBA" id="ARBA00023014"/>
    </source>
</evidence>
<dbReference type="InterPro" id="IPR051198">
    <property type="entry name" value="BchE-like"/>
</dbReference>
<gene>
    <name evidence="7" type="ORF">ENM60_05290</name>
</gene>
<evidence type="ECO:0000259" key="6">
    <source>
        <dbReference type="PROSITE" id="PS51918"/>
    </source>
</evidence>
<dbReference type="GO" id="GO:0051536">
    <property type="term" value="F:iron-sulfur cluster binding"/>
    <property type="evidence" value="ECO:0007669"/>
    <property type="project" value="UniProtKB-KW"/>
</dbReference>
<dbReference type="SFLD" id="SFLDS00029">
    <property type="entry name" value="Radical_SAM"/>
    <property type="match status" value="1"/>
</dbReference>
<evidence type="ECO:0000256" key="4">
    <source>
        <dbReference type="ARBA" id="ARBA00023004"/>
    </source>
</evidence>
<dbReference type="SFLD" id="SFLDG01082">
    <property type="entry name" value="B12-binding_domain_containing"/>
    <property type="match status" value="1"/>
</dbReference>
<evidence type="ECO:0000313" key="7">
    <source>
        <dbReference type="EMBL" id="HHP68180.1"/>
    </source>
</evidence>
<dbReference type="PANTHER" id="PTHR43409">
    <property type="entry name" value="ANAEROBIC MAGNESIUM-PROTOPORPHYRIN IX MONOMETHYL ESTER CYCLASE-RELATED"/>
    <property type="match status" value="1"/>
</dbReference>
<dbReference type="EMBL" id="DRYK01000066">
    <property type="protein sequence ID" value="HHP68180.1"/>
    <property type="molecule type" value="Genomic_DNA"/>
</dbReference>
<dbReference type="InterPro" id="IPR007197">
    <property type="entry name" value="rSAM"/>
</dbReference>
<dbReference type="InterPro" id="IPR023980">
    <property type="entry name" value="CHP04013_B12-bd/rSAM"/>
</dbReference>
<feature type="domain" description="Radical SAM core" evidence="6">
    <location>
        <begin position="168"/>
        <end position="409"/>
    </location>
</feature>
<dbReference type="SMART" id="SM00729">
    <property type="entry name" value="Elp3"/>
    <property type="match status" value="1"/>
</dbReference>
<evidence type="ECO:0000256" key="1">
    <source>
        <dbReference type="ARBA" id="ARBA00001966"/>
    </source>
</evidence>
<dbReference type="GO" id="GO:0003824">
    <property type="term" value="F:catalytic activity"/>
    <property type="evidence" value="ECO:0007669"/>
    <property type="project" value="InterPro"/>
</dbReference>
<keyword evidence="4" id="KW-0408">Iron</keyword>
<organism evidence="7">
    <name type="scientific">Thermogladius calderae</name>
    <dbReference type="NCBI Taxonomy" id="1200300"/>
    <lineage>
        <taxon>Archaea</taxon>
        <taxon>Thermoproteota</taxon>
        <taxon>Thermoprotei</taxon>
        <taxon>Desulfurococcales</taxon>
        <taxon>Desulfurococcaceae</taxon>
        <taxon>Thermogladius</taxon>
    </lineage>
</organism>
<protein>
    <submittedName>
        <fullName evidence="7">TIGR04013 family B12-binding domain/radical SAM domain-containing protein</fullName>
    </submittedName>
</protein>
<reference evidence="7" key="1">
    <citation type="journal article" date="2020" name="mSystems">
        <title>Genome- and Community-Level Interaction Insights into Carbon Utilization and Element Cycling Functions of Hydrothermarchaeota in Hydrothermal Sediment.</title>
        <authorList>
            <person name="Zhou Z."/>
            <person name="Liu Y."/>
            <person name="Xu W."/>
            <person name="Pan J."/>
            <person name="Luo Z.H."/>
            <person name="Li M."/>
        </authorList>
    </citation>
    <scope>NUCLEOTIDE SEQUENCE [LARGE SCALE GENOMIC DNA]</scope>
    <source>
        <strain evidence="7">SpSt-110</strain>
    </source>
</reference>
<dbReference type="InterPro" id="IPR023404">
    <property type="entry name" value="rSAM_horseshoe"/>
</dbReference>
<proteinExistence type="predicted"/>
<dbReference type="Gene3D" id="3.40.50.280">
    <property type="entry name" value="Cobalamin-binding domain"/>
    <property type="match status" value="1"/>
</dbReference>
<dbReference type="InterPro" id="IPR058240">
    <property type="entry name" value="rSAM_sf"/>
</dbReference>
<dbReference type="InterPro" id="IPR006638">
    <property type="entry name" value="Elp3/MiaA/NifB-like_rSAM"/>
</dbReference>
<comment type="caution">
    <text evidence="7">The sequence shown here is derived from an EMBL/GenBank/DDBJ whole genome shotgun (WGS) entry which is preliminary data.</text>
</comment>
<dbReference type="PROSITE" id="PS51918">
    <property type="entry name" value="RADICAL_SAM"/>
    <property type="match status" value="1"/>
</dbReference>
<dbReference type="AlphaFoldDB" id="A0A7J3XZT4"/>
<dbReference type="SUPFAM" id="SSF102114">
    <property type="entry name" value="Radical SAM enzymes"/>
    <property type="match status" value="1"/>
</dbReference>